<dbReference type="InterPro" id="IPR036514">
    <property type="entry name" value="SGNH_hydro_sf"/>
</dbReference>
<dbReference type="Gene3D" id="3.40.50.1110">
    <property type="entry name" value="SGNH hydrolase"/>
    <property type="match status" value="1"/>
</dbReference>
<keyword evidence="3" id="KW-1185">Reference proteome</keyword>
<evidence type="ECO:0000259" key="1">
    <source>
        <dbReference type="Pfam" id="PF13472"/>
    </source>
</evidence>
<organism evidence="2 3">
    <name type="scientific">Salinithrix halophila</name>
    <dbReference type="NCBI Taxonomy" id="1485204"/>
    <lineage>
        <taxon>Bacteria</taxon>
        <taxon>Bacillati</taxon>
        <taxon>Bacillota</taxon>
        <taxon>Bacilli</taxon>
        <taxon>Bacillales</taxon>
        <taxon>Thermoactinomycetaceae</taxon>
        <taxon>Salinithrix</taxon>
    </lineage>
</organism>
<dbReference type="EMBL" id="JBHSAP010000003">
    <property type="protein sequence ID" value="MFC4075360.1"/>
    <property type="molecule type" value="Genomic_DNA"/>
</dbReference>
<dbReference type="Proteomes" id="UP001595843">
    <property type="component" value="Unassembled WGS sequence"/>
</dbReference>
<comment type="caution">
    <text evidence="2">The sequence shown here is derived from an EMBL/GenBank/DDBJ whole genome shotgun (WGS) entry which is preliminary data.</text>
</comment>
<evidence type="ECO:0000313" key="2">
    <source>
        <dbReference type="EMBL" id="MFC4075360.1"/>
    </source>
</evidence>
<reference evidence="3" key="1">
    <citation type="journal article" date="2019" name="Int. J. Syst. Evol. Microbiol.">
        <title>The Global Catalogue of Microorganisms (GCM) 10K type strain sequencing project: providing services to taxonomists for standard genome sequencing and annotation.</title>
        <authorList>
            <consortium name="The Broad Institute Genomics Platform"/>
            <consortium name="The Broad Institute Genome Sequencing Center for Infectious Disease"/>
            <person name="Wu L."/>
            <person name="Ma J."/>
        </authorList>
    </citation>
    <scope>NUCLEOTIDE SEQUENCE [LARGE SCALE GENOMIC DNA]</scope>
    <source>
        <strain evidence="3">IBRC-M 10813</strain>
    </source>
</reference>
<gene>
    <name evidence="2" type="ORF">ACFOUO_00840</name>
</gene>
<protein>
    <submittedName>
        <fullName evidence="2">GDSL-type esterase/lipase family protein</fullName>
    </submittedName>
</protein>
<dbReference type="SUPFAM" id="SSF52266">
    <property type="entry name" value="SGNH hydrolase"/>
    <property type="match status" value="1"/>
</dbReference>
<name>A0ABV8JAM1_9BACL</name>
<accession>A0ABV8JAM1</accession>
<feature type="domain" description="SGNH hydrolase-type esterase" evidence="1">
    <location>
        <begin position="18"/>
        <end position="106"/>
    </location>
</feature>
<dbReference type="Pfam" id="PF13472">
    <property type="entry name" value="Lipase_GDSL_2"/>
    <property type="match status" value="1"/>
</dbReference>
<evidence type="ECO:0000313" key="3">
    <source>
        <dbReference type="Proteomes" id="UP001595843"/>
    </source>
</evidence>
<dbReference type="InterPro" id="IPR013830">
    <property type="entry name" value="SGNH_hydro"/>
</dbReference>
<sequence length="121" mass="14057">MGFQTATYCKGTKKGRVDLKRNLDRILSALREENPDVPVLLLGLYDPYPGPAGLDEYVKEWNKTSREVIRRHPGVTFIPTNELFRDKQKEVYFSDSLHPNHRGYALIVQQILKEYDFGEDE</sequence>
<proteinExistence type="predicted"/>